<accession>A0A6J1T9V9</accession>
<feature type="compositionally biased region" description="Polar residues" evidence="1">
    <location>
        <begin position="106"/>
        <end position="117"/>
    </location>
</feature>
<keyword evidence="2" id="KW-1185">Reference proteome</keyword>
<reference evidence="3" key="1">
    <citation type="submission" date="2025-08" db="UniProtKB">
        <authorList>
            <consortium name="RefSeq"/>
        </authorList>
    </citation>
    <scope>IDENTIFICATION</scope>
    <source>
        <tissue evidence="3">Whole organism</tissue>
    </source>
</reference>
<dbReference type="PANTHER" id="PTHR46579">
    <property type="entry name" value="F5/8 TYPE C DOMAIN-CONTAINING PROTEIN-RELATED"/>
    <property type="match status" value="1"/>
</dbReference>
<feature type="region of interest" description="Disordered" evidence="1">
    <location>
        <begin position="38"/>
        <end position="66"/>
    </location>
</feature>
<dbReference type="Proteomes" id="UP000504606">
    <property type="component" value="Unplaced"/>
</dbReference>
<protein>
    <submittedName>
        <fullName evidence="3">Uncharacterized protein LOC113214463 isoform X1</fullName>
    </submittedName>
</protein>
<dbReference type="InterPro" id="IPR004242">
    <property type="entry name" value="Transposase_21"/>
</dbReference>
<dbReference type="GeneID" id="113214463"/>
<dbReference type="PANTHER" id="PTHR46579:SF1">
    <property type="entry name" value="F5_8 TYPE C DOMAIN-CONTAINING PROTEIN"/>
    <property type="match status" value="1"/>
</dbReference>
<dbReference type="AlphaFoldDB" id="A0A6J1T9V9"/>
<evidence type="ECO:0000256" key="1">
    <source>
        <dbReference type="SAM" id="MobiDB-lite"/>
    </source>
</evidence>
<dbReference type="OrthoDB" id="8184047at2759"/>
<dbReference type="Pfam" id="PF02992">
    <property type="entry name" value="Transposase_21"/>
    <property type="match status" value="1"/>
</dbReference>
<feature type="region of interest" description="Disordered" evidence="1">
    <location>
        <begin position="99"/>
        <end position="160"/>
    </location>
</feature>
<dbReference type="KEGG" id="foc:113214463"/>
<name>A0A6J1T9V9_FRAOC</name>
<evidence type="ECO:0000313" key="2">
    <source>
        <dbReference type="Proteomes" id="UP000504606"/>
    </source>
</evidence>
<organism evidence="2 3">
    <name type="scientific">Frankliniella occidentalis</name>
    <name type="common">Western flower thrips</name>
    <name type="synonym">Euthrips occidentalis</name>
    <dbReference type="NCBI Taxonomy" id="133901"/>
    <lineage>
        <taxon>Eukaryota</taxon>
        <taxon>Metazoa</taxon>
        <taxon>Ecdysozoa</taxon>
        <taxon>Arthropoda</taxon>
        <taxon>Hexapoda</taxon>
        <taxon>Insecta</taxon>
        <taxon>Pterygota</taxon>
        <taxon>Neoptera</taxon>
        <taxon>Paraneoptera</taxon>
        <taxon>Thysanoptera</taxon>
        <taxon>Terebrantia</taxon>
        <taxon>Thripoidea</taxon>
        <taxon>Thripidae</taxon>
        <taxon>Frankliniella</taxon>
    </lineage>
</organism>
<proteinExistence type="predicted"/>
<feature type="compositionally biased region" description="Acidic residues" evidence="1">
    <location>
        <begin position="139"/>
        <end position="157"/>
    </location>
</feature>
<evidence type="ECO:0000313" key="3">
    <source>
        <dbReference type="RefSeq" id="XP_026289617.1"/>
    </source>
</evidence>
<sequence>MGKRQCPPCEQGERAHRMVRRVLRKQVEGDVAAARRMQEDVGVNEDVEEVPGPAALQNEENNRIDGNVNMGLEEGEIVGYVQGDAEVLNEVGRRAAHQPIVEPAQGINNPPQPQAQGARNLPPNDNEGPRLVNDNNPYDNEEEISGDDFSDEEEDDNFGNQRLYNGAPIYVRDSMIMVLNLMLNHNLTRSCVEDLLQLINFHCPRAGLHRLSYFKFNRFCASSKLEMRRKFYCSFCFTALASREELCPTCREEKEKAYFVQLPLLPQLRELYKRPSFYNSLQHRHARVREPGAHYFEDIYDGSVYQEHVQGGFLNDRNNISLTWYTDGAPVFNSRNYSIWPFMFMINELPYKMRTRRENYLMAGLWFGPHKPAVNIFLRSFLPDLRKLFRGVDFTIADLGGNATRVRAMVLAGVCDTPAKSSFFNFNAHNGYYGCTFCEIRGAQVHLPARDDQPQKRKHVYHYQELLSLRSINTYEQLARAAVDSPDPVLGIKGPTALHLFMPDFLKGGAIDPMHLVTGVSRKLLKIHFDSKWSRERYSVRHHMGEADRLLLLIKPPRFIHRRAQSLELLHRWKASQLFAWIYYYSIPIYKQILTPVYFFHYLKFVEAVSLLNSNVVSAAEINRAETLLKEFVRDFEQLYHIKHCSINIHLLLHLPDCVRRLGPLWVYSCFPMENLNGLMLANIHGKTSVDSQLCNSFWKVLCQNRRLHEIPDGELKEFITKRRKSVKIQDRVFQGCYSVGDYSEAVANDQIFVNALREQHGNDGPVSLYFRLLKDRLLYVAERYERDLASKSSYVMYDYRGTICYGMIELFIRTPCHCGEAVCLCVTRHFAVIRQFQIVDYFRIPYYADFPLKHIHRVVQGNNLHVVPVQHLKTVCVYIPVYNQIFLARPLNLHELIE</sequence>
<gene>
    <name evidence="3" type="primary">LOC113214463</name>
</gene>
<dbReference type="RefSeq" id="XP_026289617.1">
    <property type="nucleotide sequence ID" value="XM_026433832.2"/>
</dbReference>